<keyword evidence="3" id="KW-1185">Reference proteome</keyword>
<dbReference type="AlphaFoldDB" id="A0A9N7YVK4"/>
<protein>
    <submittedName>
        <fullName evidence="2">Uncharacterized protein</fullName>
    </submittedName>
</protein>
<reference evidence="2" key="1">
    <citation type="submission" date="2020-03" db="EMBL/GenBank/DDBJ databases">
        <authorList>
            <person name="Weist P."/>
        </authorList>
    </citation>
    <scope>NUCLEOTIDE SEQUENCE</scope>
</reference>
<gene>
    <name evidence="2" type="ORF">PLEPLA_LOCUS29271</name>
</gene>
<evidence type="ECO:0000256" key="1">
    <source>
        <dbReference type="SAM" id="MobiDB-lite"/>
    </source>
</evidence>
<evidence type="ECO:0000313" key="2">
    <source>
        <dbReference type="EMBL" id="CAB1441506.1"/>
    </source>
</evidence>
<comment type="caution">
    <text evidence="2">The sequence shown here is derived from an EMBL/GenBank/DDBJ whole genome shotgun (WGS) entry which is preliminary data.</text>
</comment>
<feature type="region of interest" description="Disordered" evidence="1">
    <location>
        <begin position="1"/>
        <end position="41"/>
    </location>
</feature>
<dbReference type="EMBL" id="CADEAL010002657">
    <property type="protein sequence ID" value="CAB1441506.1"/>
    <property type="molecule type" value="Genomic_DNA"/>
</dbReference>
<organism evidence="2 3">
    <name type="scientific">Pleuronectes platessa</name>
    <name type="common">European plaice</name>
    <dbReference type="NCBI Taxonomy" id="8262"/>
    <lineage>
        <taxon>Eukaryota</taxon>
        <taxon>Metazoa</taxon>
        <taxon>Chordata</taxon>
        <taxon>Craniata</taxon>
        <taxon>Vertebrata</taxon>
        <taxon>Euteleostomi</taxon>
        <taxon>Actinopterygii</taxon>
        <taxon>Neopterygii</taxon>
        <taxon>Teleostei</taxon>
        <taxon>Neoteleostei</taxon>
        <taxon>Acanthomorphata</taxon>
        <taxon>Carangaria</taxon>
        <taxon>Pleuronectiformes</taxon>
        <taxon>Pleuronectoidei</taxon>
        <taxon>Pleuronectidae</taxon>
        <taxon>Pleuronectes</taxon>
    </lineage>
</organism>
<accession>A0A9N7YVK4</accession>
<evidence type="ECO:0000313" key="3">
    <source>
        <dbReference type="Proteomes" id="UP001153269"/>
    </source>
</evidence>
<name>A0A9N7YVK4_PLEPL</name>
<feature type="region of interest" description="Disordered" evidence="1">
    <location>
        <begin position="73"/>
        <end position="96"/>
    </location>
</feature>
<proteinExistence type="predicted"/>
<dbReference type="Proteomes" id="UP001153269">
    <property type="component" value="Unassembled WGS sequence"/>
</dbReference>
<sequence length="116" mass="12355">MKGEDRAEDGCECAGEGGRRGGREGIGSSSSPDPAPNTAAPCQLSDLVCVKFPLRSPHYRLSNYKMVVMPQAAQSRGGGEKEDNEMCGGGVRDAGMVARRTPEQMRRKVEALGGWV</sequence>